<feature type="region of interest" description="Disordered" evidence="1">
    <location>
        <begin position="119"/>
        <end position="139"/>
    </location>
</feature>
<dbReference type="Proteomes" id="UP000279236">
    <property type="component" value="Unassembled WGS sequence"/>
</dbReference>
<accession>A0A427XK51</accession>
<feature type="compositionally biased region" description="Polar residues" evidence="1">
    <location>
        <begin position="32"/>
        <end position="43"/>
    </location>
</feature>
<dbReference type="RefSeq" id="XP_028474422.1">
    <property type="nucleotide sequence ID" value="XM_028617115.1"/>
</dbReference>
<feature type="region of interest" description="Disordered" evidence="1">
    <location>
        <begin position="1"/>
        <end position="43"/>
    </location>
</feature>
<name>A0A427XK51_9TREE</name>
<comment type="caution">
    <text evidence="2">The sequence shown here is derived from an EMBL/GenBank/DDBJ whole genome shotgun (WGS) entry which is preliminary data.</text>
</comment>
<gene>
    <name evidence="2" type="ORF">EHS24_001315</name>
</gene>
<dbReference type="CDD" id="cd09917">
    <property type="entry name" value="F-box_SF"/>
    <property type="match status" value="1"/>
</dbReference>
<dbReference type="GeneID" id="39585858"/>
<protein>
    <recommendedName>
        <fullName evidence="4">F-box domain-containing protein</fullName>
    </recommendedName>
</protein>
<evidence type="ECO:0008006" key="4">
    <source>
        <dbReference type="Google" id="ProtNLM"/>
    </source>
</evidence>
<sequence length="512" mass="58386">MKRKAKAAAKKKQPTKKQKKTDVDVADAQGDTGDTSGGANDETQPLVTLCDDILFDILPYLDNTTLLAVRATSRRFVKPADELLARHVVLQRLHRKMYAAGDDVAPLVSLRTPSSVLPSFKPRAYPTTTPRQPIPNISLDGERPFPKRKVYPKGALDRALKKLGDRNRPGWSAQFVLRKSQWKKFEAARLRLAKIEMEIFEEAYMDREDAYEACLEDFYENEERIEQMLNPAKIIDIIGFSVDHSILAPLMPNLEYVRLVDDQGDCRYHGQGQWRYPDGRRQEASSLAAPTYVVSPNVGFHPPSETRRVIFREDYSAGTKVQFAKFGNLKNVDDLAVVFNKVWNKPKSCWNWYKPQYHSPTPSDGMSGSQADAVESIAKLLVNRLAFNYQEDARDDEGKKKRDDHVARLVNFRFVLVGAIEMINTITDTIPKYGATQPVWFKIFTPQSFKEVLKKRMLAVSRTFSWMNDPNLVTNASNFVDTMLMETVEEWRVRVPKVEYDLATSPIKIDAD</sequence>
<keyword evidence="3" id="KW-1185">Reference proteome</keyword>
<feature type="compositionally biased region" description="Basic residues" evidence="1">
    <location>
        <begin position="1"/>
        <end position="19"/>
    </location>
</feature>
<dbReference type="InterPro" id="IPR036047">
    <property type="entry name" value="F-box-like_dom_sf"/>
</dbReference>
<dbReference type="EMBL" id="RSCE01000010">
    <property type="protein sequence ID" value="RSH79275.1"/>
    <property type="molecule type" value="Genomic_DNA"/>
</dbReference>
<organism evidence="2 3">
    <name type="scientific">Apiotrichum porosum</name>
    <dbReference type="NCBI Taxonomy" id="105984"/>
    <lineage>
        <taxon>Eukaryota</taxon>
        <taxon>Fungi</taxon>
        <taxon>Dikarya</taxon>
        <taxon>Basidiomycota</taxon>
        <taxon>Agaricomycotina</taxon>
        <taxon>Tremellomycetes</taxon>
        <taxon>Trichosporonales</taxon>
        <taxon>Trichosporonaceae</taxon>
        <taxon>Apiotrichum</taxon>
    </lineage>
</organism>
<proteinExistence type="predicted"/>
<evidence type="ECO:0000256" key="1">
    <source>
        <dbReference type="SAM" id="MobiDB-lite"/>
    </source>
</evidence>
<evidence type="ECO:0000313" key="3">
    <source>
        <dbReference type="Proteomes" id="UP000279236"/>
    </source>
</evidence>
<dbReference type="AlphaFoldDB" id="A0A427XK51"/>
<reference evidence="2 3" key="1">
    <citation type="submission" date="2018-11" db="EMBL/GenBank/DDBJ databases">
        <title>Genome sequence of Apiotrichum porosum DSM 27194.</title>
        <authorList>
            <person name="Aliyu H."/>
            <person name="Gorte O."/>
            <person name="Ochsenreither K."/>
        </authorList>
    </citation>
    <scope>NUCLEOTIDE SEQUENCE [LARGE SCALE GENOMIC DNA]</scope>
    <source>
        <strain evidence="2 3">DSM 27194</strain>
    </source>
</reference>
<dbReference type="SUPFAM" id="SSF81383">
    <property type="entry name" value="F-box domain"/>
    <property type="match status" value="1"/>
</dbReference>
<evidence type="ECO:0000313" key="2">
    <source>
        <dbReference type="EMBL" id="RSH79275.1"/>
    </source>
</evidence>